<dbReference type="GO" id="GO:0050380">
    <property type="term" value="F:undecaprenyl-diphosphatase activity"/>
    <property type="evidence" value="ECO:0007669"/>
    <property type="project" value="UniProtKB-UniRule"/>
</dbReference>
<dbReference type="GO" id="GO:0071555">
    <property type="term" value="P:cell wall organization"/>
    <property type="evidence" value="ECO:0007669"/>
    <property type="project" value="UniProtKB-KW"/>
</dbReference>
<feature type="transmembrane region" description="Helical" evidence="17">
    <location>
        <begin position="145"/>
        <end position="168"/>
    </location>
</feature>
<dbReference type="InterPro" id="IPR003824">
    <property type="entry name" value="UppP"/>
</dbReference>
<evidence type="ECO:0000256" key="16">
    <source>
        <dbReference type="ARBA" id="ARBA00047594"/>
    </source>
</evidence>
<dbReference type="GO" id="GO:0009252">
    <property type="term" value="P:peptidoglycan biosynthetic process"/>
    <property type="evidence" value="ECO:0007669"/>
    <property type="project" value="UniProtKB-KW"/>
</dbReference>
<feature type="transmembrane region" description="Helical" evidence="17">
    <location>
        <begin position="112"/>
        <end position="133"/>
    </location>
</feature>
<dbReference type="HAMAP" id="MF_01006">
    <property type="entry name" value="Undec_diphosphatase"/>
    <property type="match status" value="1"/>
</dbReference>
<evidence type="ECO:0000256" key="10">
    <source>
        <dbReference type="ARBA" id="ARBA00022989"/>
    </source>
</evidence>
<keyword evidence="13 17" id="KW-0961">Cell wall biogenesis/degradation</keyword>
<comment type="function">
    <text evidence="17">Catalyzes the dephosphorylation of undecaprenyl diphosphate (UPP). Confers resistance to bacitracin.</text>
</comment>
<keyword evidence="6 17" id="KW-0812">Transmembrane</keyword>
<dbReference type="AlphaFoldDB" id="A0A494XWM8"/>
<keyword evidence="19" id="KW-1185">Reference proteome</keyword>
<evidence type="ECO:0000256" key="1">
    <source>
        <dbReference type="ARBA" id="ARBA00004651"/>
    </source>
</evidence>
<keyword evidence="7 17" id="KW-0378">Hydrolase</keyword>
<evidence type="ECO:0000256" key="2">
    <source>
        <dbReference type="ARBA" id="ARBA00010621"/>
    </source>
</evidence>
<proteinExistence type="inferred from homology"/>
<name>A0A494XWM8_9BACL</name>
<evidence type="ECO:0000256" key="12">
    <source>
        <dbReference type="ARBA" id="ARBA00023251"/>
    </source>
</evidence>
<dbReference type="Pfam" id="PF02673">
    <property type="entry name" value="BacA"/>
    <property type="match status" value="1"/>
</dbReference>
<feature type="transmembrane region" description="Helical" evidence="17">
    <location>
        <begin position="188"/>
        <end position="206"/>
    </location>
</feature>
<comment type="similarity">
    <text evidence="2 17">Belongs to the UppP family.</text>
</comment>
<dbReference type="EC" id="3.6.1.27" evidence="3 17"/>
<dbReference type="OrthoDB" id="9808289at2"/>
<feature type="transmembrane region" description="Helical" evidence="17">
    <location>
        <begin position="47"/>
        <end position="66"/>
    </location>
</feature>
<reference evidence="18 19" key="1">
    <citation type="submission" date="2018-10" db="EMBL/GenBank/DDBJ databases">
        <title>Cohnella sp. M2MS4P-1, whole genome shotgun sequence.</title>
        <authorList>
            <person name="Tuo L."/>
        </authorList>
    </citation>
    <scope>NUCLEOTIDE SEQUENCE [LARGE SCALE GENOMIC DNA]</scope>
    <source>
        <strain evidence="18 19">M2MS4P-1</strain>
    </source>
</reference>
<gene>
    <name evidence="17" type="primary">uppP</name>
    <name evidence="18" type="ORF">D7Z26_07185</name>
</gene>
<feature type="transmembrane region" description="Helical" evidence="17">
    <location>
        <begin position="87"/>
        <end position="106"/>
    </location>
</feature>
<dbReference type="EMBL" id="RBZM01000004">
    <property type="protein sequence ID" value="RKP55007.1"/>
    <property type="molecule type" value="Genomic_DNA"/>
</dbReference>
<dbReference type="GO" id="GO:0005886">
    <property type="term" value="C:plasma membrane"/>
    <property type="evidence" value="ECO:0007669"/>
    <property type="project" value="UniProtKB-SubCell"/>
</dbReference>
<keyword evidence="10 17" id="KW-1133">Transmembrane helix</keyword>
<keyword evidence="9 17" id="KW-0573">Peptidoglycan synthesis</keyword>
<evidence type="ECO:0000313" key="19">
    <source>
        <dbReference type="Proteomes" id="UP000282076"/>
    </source>
</evidence>
<keyword evidence="8 17" id="KW-0133">Cell shape</keyword>
<comment type="subcellular location">
    <subcellularLocation>
        <location evidence="1 17">Cell membrane</location>
        <topology evidence="1 17">Multi-pass membrane protein</topology>
    </subcellularLocation>
</comment>
<dbReference type="PANTHER" id="PTHR30622">
    <property type="entry name" value="UNDECAPRENYL-DIPHOSPHATASE"/>
    <property type="match status" value="1"/>
</dbReference>
<evidence type="ECO:0000256" key="5">
    <source>
        <dbReference type="ARBA" id="ARBA00022475"/>
    </source>
</evidence>
<dbReference type="PANTHER" id="PTHR30622:SF2">
    <property type="entry name" value="UNDECAPRENYL-DIPHOSPHATASE"/>
    <property type="match status" value="1"/>
</dbReference>
<dbReference type="RefSeq" id="WP_120975385.1">
    <property type="nucleotide sequence ID" value="NZ_RBZM01000004.1"/>
</dbReference>
<evidence type="ECO:0000313" key="18">
    <source>
        <dbReference type="EMBL" id="RKP55007.1"/>
    </source>
</evidence>
<accession>A0A494XWM8</accession>
<sequence length="274" mass="30525">MDYMKSIIFAIIQGISELFPISSVAHGVFTPYVFHWNLSQEFLKDHFLPYVVMLHVGTALALLVFFRREWLSIARSLFNVRDKDSRRLLALIIVATLPAALIGVTLEKNLRHLFSSVTSASVFLMINGVFLFFGEKIRSRGNKEINDLTFGQAFIVGLFQSLALIPGFSRSGSSMIAGFWAGLKHESAARFSMLLATPIIAGAGVLEIRKLAKSGMDGLFRISLVGGAVAAVVAYITVWLLMKWFKKHEIQAMRPFAYYCWAVGAIILLTSIFH</sequence>
<dbReference type="GO" id="GO:0046677">
    <property type="term" value="P:response to antibiotic"/>
    <property type="evidence" value="ECO:0007669"/>
    <property type="project" value="UniProtKB-UniRule"/>
</dbReference>
<dbReference type="Proteomes" id="UP000282076">
    <property type="component" value="Unassembled WGS sequence"/>
</dbReference>
<evidence type="ECO:0000256" key="13">
    <source>
        <dbReference type="ARBA" id="ARBA00023316"/>
    </source>
</evidence>
<evidence type="ECO:0000256" key="3">
    <source>
        <dbReference type="ARBA" id="ARBA00012374"/>
    </source>
</evidence>
<organism evidence="18 19">
    <name type="scientific">Cohnella endophytica</name>
    <dbReference type="NCBI Taxonomy" id="2419778"/>
    <lineage>
        <taxon>Bacteria</taxon>
        <taxon>Bacillati</taxon>
        <taxon>Bacillota</taxon>
        <taxon>Bacilli</taxon>
        <taxon>Bacillales</taxon>
        <taxon>Paenibacillaceae</taxon>
        <taxon>Cohnella</taxon>
    </lineage>
</organism>
<comment type="caution">
    <text evidence="18">The sequence shown here is derived from an EMBL/GenBank/DDBJ whole genome shotgun (WGS) entry which is preliminary data.</text>
</comment>
<evidence type="ECO:0000256" key="11">
    <source>
        <dbReference type="ARBA" id="ARBA00023136"/>
    </source>
</evidence>
<comment type="catalytic activity">
    <reaction evidence="16 17">
        <text>di-trans,octa-cis-undecaprenyl diphosphate + H2O = di-trans,octa-cis-undecaprenyl phosphate + phosphate + H(+)</text>
        <dbReference type="Rhea" id="RHEA:28094"/>
        <dbReference type="ChEBI" id="CHEBI:15377"/>
        <dbReference type="ChEBI" id="CHEBI:15378"/>
        <dbReference type="ChEBI" id="CHEBI:43474"/>
        <dbReference type="ChEBI" id="CHEBI:58405"/>
        <dbReference type="ChEBI" id="CHEBI:60392"/>
        <dbReference type="EC" id="3.6.1.27"/>
    </reaction>
</comment>
<evidence type="ECO:0000256" key="6">
    <source>
        <dbReference type="ARBA" id="ARBA00022692"/>
    </source>
</evidence>
<evidence type="ECO:0000256" key="9">
    <source>
        <dbReference type="ARBA" id="ARBA00022984"/>
    </source>
</evidence>
<evidence type="ECO:0000256" key="14">
    <source>
        <dbReference type="ARBA" id="ARBA00032707"/>
    </source>
</evidence>
<feature type="transmembrane region" description="Helical" evidence="17">
    <location>
        <begin position="7"/>
        <end position="27"/>
    </location>
</feature>
<comment type="miscellaneous">
    <text evidence="17">Bacitracin is thought to be involved in the inhibition of peptidoglycan synthesis by sequestering undecaprenyl diphosphate, thereby reducing the pool of lipid carrier available.</text>
</comment>
<dbReference type="GO" id="GO:0008360">
    <property type="term" value="P:regulation of cell shape"/>
    <property type="evidence" value="ECO:0007669"/>
    <property type="project" value="UniProtKB-KW"/>
</dbReference>
<feature type="transmembrane region" description="Helical" evidence="17">
    <location>
        <begin position="256"/>
        <end position="273"/>
    </location>
</feature>
<feature type="transmembrane region" description="Helical" evidence="17">
    <location>
        <begin position="218"/>
        <end position="241"/>
    </location>
</feature>
<keyword evidence="12 17" id="KW-0046">Antibiotic resistance</keyword>
<evidence type="ECO:0000256" key="7">
    <source>
        <dbReference type="ARBA" id="ARBA00022801"/>
    </source>
</evidence>
<keyword evidence="11 17" id="KW-0472">Membrane</keyword>
<evidence type="ECO:0000256" key="17">
    <source>
        <dbReference type="HAMAP-Rule" id="MF_01006"/>
    </source>
</evidence>
<protein>
    <recommendedName>
        <fullName evidence="4 17">Undecaprenyl-diphosphatase</fullName>
        <ecNumber evidence="3 17">3.6.1.27</ecNumber>
    </recommendedName>
    <alternativeName>
        <fullName evidence="15 17">Bacitracin resistance protein</fullName>
    </alternativeName>
    <alternativeName>
        <fullName evidence="14 17">Undecaprenyl pyrophosphate phosphatase</fullName>
    </alternativeName>
</protein>
<evidence type="ECO:0000256" key="8">
    <source>
        <dbReference type="ARBA" id="ARBA00022960"/>
    </source>
</evidence>
<evidence type="ECO:0000256" key="4">
    <source>
        <dbReference type="ARBA" id="ARBA00021581"/>
    </source>
</evidence>
<evidence type="ECO:0000256" key="15">
    <source>
        <dbReference type="ARBA" id="ARBA00032932"/>
    </source>
</evidence>
<keyword evidence="5 17" id="KW-1003">Cell membrane</keyword>